<evidence type="ECO:0000256" key="1">
    <source>
        <dbReference type="ARBA" id="ARBA00004651"/>
    </source>
</evidence>
<feature type="transmembrane region" description="Helical" evidence="12">
    <location>
        <begin position="311"/>
        <end position="331"/>
    </location>
</feature>
<dbReference type="InterPro" id="IPR036878">
    <property type="entry name" value="Glu_permease_IIB"/>
</dbReference>
<feature type="transmembrane region" description="Helical" evidence="12">
    <location>
        <begin position="370"/>
        <end position="391"/>
    </location>
</feature>
<dbReference type="PROSITE" id="PS51103">
    <property type="entry name" value="PTS_EIIC_TYPE_1"/>
    <property type="match status" value="1"/>
</dbReference>
<keyword evidence="10 12" id="KW-0472">Membrane</keyword>
<protein>
    <submittedName>
        <fullName evidence="16">PTS system, beta-glucosides-specific IIC component</fullName>
    </submittedName>
</protein>
<evidence type="ECO:0000256" key="11">
    <source>
        <dbReference type="PROSITE-ProRule" id="PRU00421"/>
    </source>
</evidence>
<keyword evidence="9 12" id="KW-1133">Transmembrane helix</keyword>
<evidence type="ECO:0000256" key="8">
    <source>
        <dbReference type="ARBA" id="ARBA00022777"/>
    </source>
</evidence>
<feature type="transmembrane region" description="Helical" evidence="12">
    <location>
        <begin position="185"/>
        <end position="205"/>
    </location>
</feature>
<evidence type="ECO:0000256" key="6">
    <source>
        <dbReference type="ARBA" id="ARBA00022683"/>
    </source>
</evidence>
<dbReference type="PANTHER" id="PTHR30175:SF1">
    <property type="entry name" value="PTS SYSTEM ARBUTIN-, CELLOBIOSE-, AND SALICIN-SPECIFIC EIIBC COMPONENT-RELATED"/>
    <property type="match status" value="1"/>
</dbReference>
<keyword evidence="18" id="KW-1185">Reference proteome</keyword>
<dbReference type="GO" id="GO:0090589">
    <property type="term" value="F:protein-phosphocysteine-trehalose phosphotransferase system transporter activity"/>
    <property type="evidence" value="ECO:0007669"/>
    <property type="project" value="TreeGrafter"/>
</dbReference>
<keyword evidence="5" id="KW-0808">Transferase</keyword>
<reference evidence="16" key="1">
    <citation type="submission" date="2016-10" db="EMBL/GenBank/DDBJ databases">
        <authorList>
            <person name="de Groot N.N."/>
        </authorList>
    </citation>
    <scope>NUCLEOTIDE SEQUENCE [LARGE SCALE GENOMIC DNA]</scope>
    <source>
        <strain evidence="16">KHGC19</strain>
    </source>
</reference>
<dbReference type="Pfam" id="PF02378">
    <property type="entry name" value="PTS_EIIC"/>
    <property type="match status" value="1"/>
</dbReference>
<dbReference type="Proteomes" id="UP000199135">
    <property type="component" value="Unassembled WGS sequence"/>
</dbReference>
<sequence length="475" mass="50499">MAVDNEKIAKEVLEFVGGDQNIASATHCMTRLRLTISDKEKVDGDSIKKITGVLGINWAGEQLQVIIGQNVPKVYDAIVALGVSGAGSIDENLDEDLPKEKLTPAKVGNAILDYLSGSMVQLIPVVMAAGLFRTFAVLLGPEVFHLVSDTDPTYTFFNTTLYEAGFYFLPIYLGYCAAKKLKCSPLLGMLCGGILVAPSIVSAAADGAQISVYGIQIAAANYSQSVLPIILTIPVLAVVEMFMRKHVPDVLSTLFAPFFTMIIVVPIMLVVLAPLGNLLGQGIAQLLFGLQSLGLFGTGIAMALLGAFWQLFVVAGMHMPVIMLAQVQILQVGYDPFLFVSTNCAMTAVWGCALGAFLRIRNKQEKGMAAGYVVSALVGGVTEPALFGTVLRFRRTMLGMICGGAAGALVSYVLGVTLYPGAMATNFLIFLGYMQGGMGNTINAIIGMVVAMIVSTIVTFLFGFSKEELAELDNK</sequence>
<evidence type="ECO:0000256" key="12">
    <source>
        <dbReference type="SAM" id="Phobius"/>
    </source>
</evidence>
<dbReference type="GO" id="GO:0005886">
    <property type="term" value="C:plasma membrane"/>
    <property type="evidence" value="ECO:0007669"/>
    <property type="project" value="UniProtKB-SubCell"/>
</dbReference>
<evidence type="ECO:0000256" key="9">
    <source>
        <dbReference type="ARBA" id="ARBA00022989"/>
    </source>
</evidence>
<dbReference type="CDD" id="cd00212">
    <property type="entry name" value="PTS_IIB_glc"/>
    <property type="match status" value="1"/>
</dbReference>
<keyword evidence="6" id="KW-0598">Phosphotransferase system</keyword>
<dbReference type="InterPro" id="IPR001996">
    <property type="entry name" value="PTS_IIB_1"/>
</dbReference>
<dbReference type="PROSITE" id="PS51098">
    <property type="entry name" value="PTS_EIIB_TYPE_1"/>
    <property type="match status" value="1"/>
</dbReference>
<feature type="domain" description="PTS EIIB type-1" evidence="13">
    <location>
        <begin position="6"/>
        <end position="88"/>
    </location>
</feature>
<evidence type="ECO:0000313" key="16">
    <source>
        <dbReference type="EMBL" id="SER42738.1"/>
    </source>
</evidence>
<feature type="active site" description="Phosphocysteine intermediate; for EIIB activity" evidence="11">
    <location>
        <position position="28"/>
    </location>
</feature>
<feature type="transmembrane region" description="Helical" evidence="12">
    <location>
        <begin position="225"/>
        <end position="242"/>
    </location>
</feature>
<dbReference type="GO" id="GO:0009401">
    <property type="term" value="P:phosphoenolpyruvate-dependent sugar phosphotransferase system"/>
    <property type="evidence" value="ECO:0007669"/>
    <property type="project" value="UniProtKB-KW"/>
</dbReference>
<feature type="transmembrane region" description="Helical" evidence="12">
    <location>
        <begin position="160"/>
        <end position="178"/>
    </location>
</feature>
<dbReference type="GO" id="GO:0008982">
    <property type="term" value="F:protein-N(PI)-phosphohistidine-sugar phosphotransferase activity"/>
    <property type="evidence" value="ECO:0007669"/>
    <property type="project" value="InterPro"/>
</dbReference>
<evidence type="ECO:0000259" key="13">
    <source>
        <dbReference type="PROSITE" id="PS51098"/>
    </source>
</evidence>
<evidence type="ECO:0000313" key="17">
    <source>
        <dbReference type="Proteomes" id="UP000199128"/>
    </source>
</evidence>
<dbReference type="AlphaFoldDB" id="A0A1H9P3I6"/>
<evidence type="ECO:0000256" key="4">
    <source>
        <dbReference type="ARBA" id="ARBA00022597"/>
    </source>
</evidence>
<dbReference type="Pfam" id="PF00367">
    <property type="entry name" value="PTS_EIIB"/>
    <property type="match status" value="1"/>
</dbReference>
<dbReference type="InterPro" id="IPR018113">
    <property type="entry name" value="PTrfase_EIIB_Cys"/>
</dbReference>
<dbReference type="InterPro" id="IPR003352">
    <property type="entry name" value="PTS_EIIC"/>
</dbReference>
<dbReference type="InterPro" id="IPR050558">
    <property type="entry name" value="PTS_Sugar-Specific_Components"/>
</dbReference>
<feature type="transmembrane region" description="Helical" evidence="12">
    <location>
        <begin position="122"/>
        <end position="140"/>
    </location>
</feature>
<organism evidence="16 17">
    <name type="scientific">Parafannyhessea umbonata</name>
    <dbReference type="NCBI Taxonomy" id="604330"/>
    <lineage>
        <taxon>Bacteria</taxon>
        <taxon>Bacillati</taxon>
        <taxon>Actinomycetota</taxon>
        <taxon>Coriobacteriia</taxon>
        <taxon>Coriobacteriales</taxon>
        <taxon>Atopobiaceae</taxon>
        <taxon>Parafannyhessea</taxon>
    </lineage>
</organism>
<comment type="subcellular location">
    <subcellularLocation>
        <location evidence="1">Cell membrane</location>
        <topology evidence="1">Multi-pass membrane protein</topology>
    </subcellularLocation>
</comment>
<dbReference type="GO" id="GO:0015771">
    <property type="term" value="P:trehalose transport"/>
    <property type="evidence" value="ECO:0007669"/>
    <property type="project" value="TreeGrafter"/>
</dbReference>
<evidence type="ECO:0000256" key="5">
    <source>
        <dbReference type="ARBA" id="ARBA00022679"/>
    </source>
</evidence>
<dbReference type="RefSeq" id="WP_078686967.1">
    <property type="nucleotide sequence ID" value="NZ_FNWT01000002.1"/>
</dbReference>
<evidence type="ECO:0000256" key="10">
    <source>
        <dbReference type="ARBA" id="ARBA00023136"/>
    </source>
</evidence>
<accession>A0A1H9P3I6</accession>
<feature type="transmembrane region" description="Helical" evidence="12">
    <location>
        <begin position="282"/>
        <end position="304"/>
    </location>
</feature>
<keyword evidence="2" id="KW-0813">Transport</keyword>
<evidence type="ECO:0000259" key="14">
    <source>
        <dbReference type="PROSITE" id="PS51103"/>
    </source>
</evidence>
<evidence type="ECO:0000313" key="18">
    <source>
        <dbReference type="Proteomes" id="UP000199135"/>
    </source>
</evidence>
<dbReference type="Gene3D" id="3.30.1360.60">
    <property type="entry name" value="Glucose permease domain IIB"/>
    <property type="match status" value="1"/>
</dbReference>
<keyword evidence="8" id="KW-0418">Kinase</keyword>
<dbReference type="Proteomes" id="UP000199128">
    <property type="component" value="Unassembled WGS sequence"/>
</dbReference>
<proteinExistence type="predicted"/>
<dbReference type="PROSITE" id="PS01035">
    <property type="entry name" value="PTS_EIIB_TYPE_1_CYS"/>
    <property type="match status" value="1"/>
</dbReference>
<evidence type="ECO:0000256" key="7">
    <source>
        <dbReference type="ARBA" id="ARBA00022692"/>
    </source>
</evidence>
<evidence type="ECO:0000256" key="2">
    <source>
        <dbReference type="ARBA" id="ARBA00022448"/>
    </source>
</evidence>
<reference evidence="17 18" key="2">
    <citation type="submission" date="2016-10" db="EMBL/GenBank/DDBJ databases">
        <authorList>
            <person name="Varghese N."/>
            <person name="Submissions S."/>
        </authorList>
    </citation>
    <scope>NUCLEOTIDE SEQUENCE [LARGE SCALE GENOMIC DNA]</scope>
    <source>
        <strain evidence="17">KHGC19</strain>
        <strain evidence="15 18">WCP15</strain>
    </source>
</reference>
<dbReference type="PANTHER" id="PTHR30175">
    <property type="entry name" value="PHOSPHOTRANSFERASE SYSTEM TRANSPORT PROTEIN"/>
    <property type="match status" value="1"/>
</dbReference>
<feature type="domain" description="PTS EIIC type-1" evidence="14">
    <location>
        <begin position="113"/>
        <end position="475"/>
    </location>
</feature>
<feature type="transmembrane region" description="Helical" evidence="12">
    <location>
        <begin position="337"/>
        <end position="358"/>
    </location>
</feature>
<feature type="transmembrane region" description="Helical" evidence="12">
    <location>
        <begin position="254"/>
        <end position="276"/>
    </location>
</feature>
<gene>
    <name evidence="16" type="ORF">SAMN05216446_0792</name>
    <name evidence="15" type="ORF">SAMN05216447_10279</name>
</gene>
<keyword evidence="4" id="KW-0762">Sugar transport</keyword>
<keyword evidence="3" id="KW-1003">Cell membrane</keyword>
<dbReference type="InterPro" id="IPR013013">
    <property type="entry name" value="PTS_EIIC_1"/>
</dbReference>
<dbReference type="EMBL" id="FNWT01000002">
    <property type="protein sequence ID" value="SEH42344.1"/>
    <property type="molecule type" value="Genomic_DNA"/>
</dbReference>
<evidence type="ECO:0000313" key="15">
    <source>
        <dbReference type="EMBL" id="SEH42344.1"/>
    </source>
</evidence>
<dbReference type="FunFam" id="3.30.1360.60:FF:000001">
    <property type="entry name" value="PTS system glucose-specific IIBC component PtsG"/>
    <property type="match status" value="1"/>
</dbReference>
<dbReference type="EMBL" id="FOGP01000002">
    <property type="protein sequence ID" value="SER42738.1"/>
    <property type="molecule type" value="Genomic_DNA"/>
</dbReference>
<dbReference type="GO" id="GO:0016301">
    <property type="term" value="F:kinase activity"/>
    <property type="evidence" value="ECO:0007669"/>
    <property type="project" value="UniProtKB-KW"/>
</dbReference>
<feature type="transmembrane region" description="Helical" evidence="12">
    <location>
        <begin position="397"/>
        <end position="430"/>
    </location>
</feature>
<feature type="transmembrane region" description="Helical" evidence="12">
    <location>
        <begin position="442"/>
        <end position="464"/>
    </location>
</feature>
<name>A0A1H9P3I6_9ACTN</name>
<keyword evidence="7 12" id="KW-0812">Transmembrane</keyword>
<dbReference type="SUPFAM" id="SSF55604">
    <property type="entry name" value="Glucose permease domain IIB"/>
    <property type="match status" value="1"/>
</dbReference>
<evidence type="ECO:0000256" key="3">
    <source>
        <dbReference type="ARBA" id="ARBA00022475"/>
    </source>
</evidence>